<dbReference type="GO" id="GO:0051301">
    <property type="term" value="P:cell division"/>
    <property type="evidence" value="ECO:0007669"/>
    <property type="project" value="UniProtKB-KW"/>
</dbReference>
<evidence type="ECO:0000313" key="19">
    <source>
        <dbReference type="Proteomes" id="UP000824200"/>
    </source>
</evidence>
<keyword evidence="11" id="KW-0131">Cell cycle</keyword>
<dbReference type="Proteomes" id="UP000824200">
    <property type="component" value="Unassembled WGS sequence"/>
</dbReference>
<keyword evidence="7" id="KW-0547">Nucleotide-binding</keyword>
<dbReference type="GO" id="GO:0008763">
    <property type="term" value="F:UDP-N-acetylmuramate-L-alanine ligase activity"/>
    <property type="evidence" value="ECO:0007669"/>
    <property type="project" value="UniProtKB-UniRule"/>
</dbReference>
<comment type="pathway">
    <text evidence="2">Cell wall biogenesis; peptidoglycan biosynthesis.</text>
</comment>
<keyword evidence="4" id="KW-0963">Cytoplasm</keyword>
<proteinExistence type="predicted"/>
<dbReference type="Gene3D" id="3.90.190.20">
    <property type="entry name" value="Mur ligase, C-terminal domain"/>
    <property type="match status" value="1"/>
</dbReference>
<dbReference type="NCBIfam" id="TIGR01082">
    <property type="entry name" value="murC"/>
    <property type="match status" value="1"/>
</dbReference>
<dbReference type="InterPro" id="IPR005758">
    <property type="entry name" value="UDP-N-AcMur_Ala_ligase_MurC"/>
</dbReference>
<keyword evidence="8" id="KW-0067">ATP-binding</keyword>
<name>A0A9D1J7U4_9BACT</name>
<evidence type="ECO:0000256" key="2">
    <source>
        <dbReference type="ARBA" id="ARBA00004752"/>
    </source>
</evidence>
<reference evidence="18" key="2">
    <citation type="journal article" date="2021" name="PeerJ">
        <title>Extensive microbial diversity within the chicken gut microbiome revealed by metagenomics and culture.</title>
        <authorList>
            <person name="Gilroy R."/>
            <person name="Ravi A."/>
            <person name="Getino M."/>
            <person name="Pursley I."/>
            <person name="Horton D.L."/>
            <person name="Alikhan N.F."/>
            <person name="Baker D."/>
            <person name="Gharbi K."/>
            <person name="Hall N."/>
            <person name="Watson M."/>
            <person name="Adriaenssens E.M."/>
            <person name="Foster-Nyarko E."/>
            <person name="Jarju S."/>
            <person name="Secka A."/>
            <person name="Antonio M."/>
            <person name="Oren A."/>
            <person name="Chaudhuri R.R."/>
            <person name="La Ragione R."/>
            <person name="Hildebrand F."/>
            <person name="Pallen M.J."/>
        </authorList>
    </citation>
    <scope>NUCLEOTIDE SEQUENCE</scope>
    <source>
        <strain evidence="18">CHK121-14286</strain>
    </source>
</reference>
<dbReference type="InterPro" id="IPR036565">
    <property type="entry name" value="Mur-like_cat_sf"/>
</dbReference>
<evidence type="ECO:0000256" key="10">
    <source>
        <dbReference type="ARBA" id="ARBA00022984"/>
    </source>
</evidence>
<dbReference type="InterPro" id="IPR013221">
    <property type="entry name" value="Mur_ligase_cen"/>
</dbReference>
<evidence type="ECO:0000256" key="1">
    <source>
        <dbReference type="ARBA" id="ARBA00004496"/>
    </source>
</evidence>
<dbReference type="EC" id="6.3.2.8" evidence="3 14"/>
<keyword evidence="10" id="KW-0573">Peptidoglycan synthesis</keyword>
<dbReference type="PANTHER" id="PTHR43445:SF3">
    <property type="entry name" value="UDP-N-ACETYLMURAMATE--L-ALANINE LIGASE"/>
    <property type="match status" value="1"/>
</dbReference>
<keyword evidence="12" id="KW-0961">Cell wall biogenesis/degradation</keyword>
<dbReference type="EMBL" id="DVHL01000016">
    <property type="protein sequence ID" value="HIR65646.1"/>
    <property type="molecule type" value="Genomic_DNA"/>
</dbReference>
<dbReference type="Pfam" id="PF08245">
    <property type="entry name" value="Mur_ligase_M"/>
    <property type="match status" value="1"/>
</dbReference>
<feature type="domain" description="Mur ligase central" evidence="17">
    <location>
        <begin position="112"/>
        <end position="275"/>
    </location>
</feature>
<evidence type="ECO:0000259" key="17">
    <source>
        <dbReference type="Pfam" id="PF08245"/>
    </source>
</evidence>
<evidence type="ECO:0000259" key="16">
    <source>
        <dbReference type="Pfam" id="PF02875"/>
    </source>
</evidence>
<dbReference type="InterPro" id="IPR000713">
    <property type="entry name" value="Mur_ligase_N"/>
</dbReference>
<evidence type="ECO:0000256" key="9">
    <source>
        <dbReference type="ARBA" id="ARBA00022960"/>
    </source>
</evidence>
<evidence type="ECO:0000256" key="4">
    <source>
        <dbReference type="ARBA" id="ARBA00022490"/>
    </source>
</evidence>
<evidence type="ECO:0000256" key="13">
    <source>
        <dbReference type="ARBA" id="ARBA00047833"/>
    </source>
</evidence>
<comment type="caution">
    <text evidence="18">The sequence shown here is derived from an EMBL/GenBank/DDBJ whole genome shotgun (WGS) entry which is preliminary data.</text>
</comment>
<gene>
    <name evidence="18" type="primary">murC</name>
    <name evidence="18" type="ORF">IAC95_01995</name>
</gene>
<evidence type="ECO:0000256" key="7">
    <source>
        <dbReference type="ARBA" id="ARBA00022741"/>
    </source>
</evidence>
<keyword evidence="5 18" id="KW-0436">Ligase</keyword>
<organism evidence="18 19">
    <name type="scientific">Candidatus Fimimonas gallinarum</name>
    <dbReference type="NCBI Taxonomy" id="2840821"/>
    <lineage>
        <taxon>Bacteria</taxon>
        <taxon>Pseudomonadati</taxon>
        <taxon>Myxococcota</taxon>
        <taxon>Myxococcia</taxon>
        <taxon>Myxococcales</taxon>
        <taxon>Cystobacterineae</taxon>
        <taxon>Myxococcaceae</taxon>
        <taxon>Myxococcaceae incertae sedis</taxon>
        <taxon>Candidatus Fimimonas</taxon>
    </lineage>
</organism>
<comment type="subcellular location">
    <subcellularLocation>
        <location evidence="1">Cytoplasm</location>
    </subcellularLocation>
</comment>
<evidence type="ECO:0000259" key="15">
    <source>
        <dbReference type="Pfam" id="PF01225"/>
    </source>
</evidence>
<dbReference type="GO" id="GO:0005524">
    <property type="term" value="F:ATP binding"/>
    <property type="evidence" value="ECO:0007669"/>
    <property type="project" value="UniProtKB-KW"/>
</dbReference>
<dbReference type="AlphaFoldDB" id="A0A9D1J7U4"/>
<comment type="catalytic activity">
    <reaction evidence="13">
        <text>UDP-N-acetyl-alpha-D-muramate + L-alanine + ATP = UDP-N-acetyl-alpha-D-muramoyl-L-alanine + ADP + phosphate + H(+)</text>
        <dbReference type="Rhea" id="RHEA:23372"/>
        <dbReference type="ChEBI" id="CHEBI:15378"/>
        <dbReference type="ChEBI" id="CHEBI:30616"/>
        <dbReference type="ChEBI" id="CHEBI:43474"/>
        <dbReference type="ChEBI" id="CHEBI:57972"/>
        <dbReference type="ChEBI" id="CHEBI:70757"/>
        <dbReference type="ChEBI" id="CHEBI:83898"/>
        <dbReference type="ChEBI" id="CHEBI:456216"/>
        <dbReference type="EC" id="6.3.2.8"/>
    </reaction>
</comment>
<dbReference type="SUPFAM" id="SSF53623">
    <property type="entry name" value="MurD-like peptide ligases, catalytic domain"/>
    <property type="match status" value="1"/>
</dbReference>
<evidence type="ECO:0000256" key="6">
    <source>
        <dbReference type="ARBA" id="ARBA00022618"/>
    </source>
</evidence>
<evidence type="ECO:0000256" key="5">
    <source>
        <dbReference type="ARBA" id="ARBA00022598"/>
    </source>
</evidence>
<dbReference type="InterPro" id="IPR036615">
    <property type="entry name" value="Mur_ligase_C_dom_sf"/>
</dbReference>
<dbReference type="GO" id="GO:0071555">
    <property type="term" value="P:cell wall organization"/>
    <property type="evidence" value="ECO:0007669"/>
    <property type="project" value="UniProtKB-KW"/>
</dbReference>
<protein>
    <recommendedName>
        <fullName evidence="3 14">UDP-N-acetylmuramate--L-alanine ligase</fullName>
        <ecNumber evidence="3 14">6.3.2.8</ecNumber>
    </recommendedName>
</protein>
<feature type="domain" description="Mur ligase C-terminal" evidence="16">
    <location>
        <begin position="297"/>
        <end position="425"/>
    </location>
</feature>
<evidence type="ECO:0000256" key="12">
    <source>
        <dbReference type="ARBA" id="ARBA00023316"/>
    </source>
</evidence>
<sequence>MKKEFSGRVHFVGIGGIGMSALAQHLVHCGYAVSGSDRQVNEQTEKLQKIGVKVHYGHSEQNVKGACLVVRTSAVTPDNCEVAFAQKNNIPVLLREQLLGEIFDAFKQRIAVCGTHGKTTVTAMIHHVLERCGVSHTAFIGGEYNKSNYFFGENIVVAEACEYNRSFLNLHPTICLCLNVEYDHPDCYKNFADVQKAFSALFSQSEKVILPSELQKMCDKAVLFGKNGSVQAKNVHVGRGTTFSLYSDGVFACKCRLKVCGRHNVHNALAVFAVAKLLQLPLLQVSQALAIFCGVDRRWTLHPECKFNVVCDYAHHPTEIAEAVQTALSMCKGRVFCVFQPHTYSRTKAFWQQFVTCFDGAQEVIYLPIFAAREKPQKGVSSFRLAQLARQTGLNAKYFSTFGKTAQHLSKTVKANDTILLIGAGDVNNLTKFL</sequence>
<dbReference type="SUPFAM" id="SSF51984">
    <property type="entry name" value="MurCD N-terminal domain"/>
    <property type="match status" value="1"/>
</dbReference>
<dbReference type="PANTHER" id="PTHR43445">
    <property type="entry name" value="UDP-N-ACETYLMURAMATE--L-ALANINE LIGASE-RELATED"/>
    <property type="match status" value="1"/>
</dbReference>
<dbReference type="Gene3D" id="3.40.1190.10">
    <property type="entry name" value="Mur-like, catalytic domain"/>
    <property type="match status" value="1"/>
</dbReference>
<dbReference type="Pfam" id="PF02875">
    <property type="entry name" value="Mur_ligase_C"/>
    <property type="match status" value="1"/>
</dbReference>
<evidence type="ECO:0000313" key="18">
    <source>
        <dbReference type="EMBL" id="HIR65646.1"/>
    </source>
</evidence>
<dbReference type="InterPro" id="IPR050061">
    <property type="entry name" value="MurCDEF_pg_biosynth"/>
</dbReference>
<dbReference type="Pfam" id="PF01225">
    <property type="entry name" value="Mur_ligase"/>
    <property type="match status" value="1"/>
</dbReference>
<reference evidence="18" key="1">
    <citation type="submission" date="2020-10" db="EMBL/GenBank/DDBJ databases">
        <authorList>
            <person name="Gilroy R."/>
        </authorList>
    </citation>
    <scope>NUCLEOTIDE SEQUENCE</scope>
    <source>
        <strain evidence="18">CHK121-14286</strain>
    </source>
</reference>
<dbReference type="InterPro" id="IPR004101">
    <property type="entry name" value="Mur_ligase_C"/>
</dbReference>
<evidence type="ECO:0000256" key="3">
    <source>
        <dbReference type="ARBA" id="ARBA00012211"/>
    </source>
</evidence>
<dbReference type="GO" id="GO:0009252">
    <property type="term" value="P:peptidoglycan biosynthetic process"/>
    <property type="evidence" value="ECO:0007669"/>
    <property type="project" value="UniProtKB-UniRule"/>
</dbReference>
<evidence type="ECO:0000256" key="14">
    <source>
        <dbReference type="NCBIfam" id="TIGR01082"/>
    </source>
</evidence>
<accession>A0A9D1J7U4</accession>
<keyword evidence="6" id="KW-0132">Cell division</keyword>
<dbReference type="Gene3D" id="3.40.50.720">
    <property type="entry name" value="NAD(P)-binding Rossmann-like Domain"/>
    <property type="match status" value="1"/>
</dbReference>
<dbReference type="GO" id="GO:0005737">
    <property type="term" value="C:cytoplasm"/>
    <property type="evidence" value="ECO:0007669"/>
    <property type="project" value="UniProtKB-SubCell"/>
</dbReference>
<dbReference type="SUPFAM" id="SSF53244">
    <property type="entry name" value="MurD-like peptide ligases, peptide-binding domain"/>
    <property type="match status" value="1"/>
</dbReference>
<feature type="domain" description="Mur ligase N-terminal catalytic" evidence="15">
    <location>
        <begin position="9"/>
        <end position="106"/>
    </location>
</feature>
<evidence type="ECO:0000256" key="11">
    <source>
        <dbReference type="ARBA" id="ARBA00023306"/>
    </source>
</evidence>
<dbReference type="GO" id="GO:0008360">
    <property type="term" value="P:regulation of cell shape"/>
    <property type="evidence" value="ECO:0007669"/>
    <property type="project" value="UniProtKB-KW"/>
</dbReference>
<evidence type="ECO:0000256" key="8">
    <source>
        <dbReference type="ARBA" id="ARBA00022840"/>
    </source>
</evidence>
<keyword evidence="9" id="KW-0133">Cell shape</keyword>